<organism evidence="2 3">
    <name type="scientific">Urochloa decumbens</name>
    <dbReference type="NCBI Taxonomy" id="240449"/>
    <lineage>
        <taxon>Eukaryota</taxon>
        <taxon>Viridiplantae</taxon>
        <taxon>Streptophyta</taxon>
        <taxon>Embryophyta</taxon>
        <taxon>Tracheophyta</taxon>
        <taxon>Spermatophyta</taxon>
        <taxon>Magnoliopsida</taxon>
        <taxon>Liliopsida</taxon>
        <taxon>Poales</taxon>
        <taxon>Poaceae</taxon>
        <taxon>PACMAD clade</taxon>
        <taxon>Panicoideae</taxon>
        <taxon>Panicodae</taxon>
        <taxon>Paniceae</taxon>
        <taxon>Melinidinae</taxon>
        <taxon>Urochloa</taxon>
    </lineage>
</organism>
<proteinExistence type="predicted"/>
<dbReference type="AlphaFoldDB" id="A0ABC8VE37"/>
<sequence length="306" mass="32302">MAAGKQSQQQGAVAAAEPSAARRLWRVVRAVLYMLRRGLPSGRKLAMDLSLLLHRGKIAGRALGELLVLAFHHGHHGRHNAAAAFTYAGADGAGHFSCRALDPTLAVHEPAPRGRRREVEFSCSNTPSSGALGLLGAGKRRRRKDHRGGDGNNSGGYLQQYCYNYDAAEVARMFEMLNDDDGEQYRLFTGDGGAETSAEASSAATSATATPSSAAQLLYWAAVSSSSPAAMAAAASRSMTPRAAGSPGVDRQADEFIRRFYEQLRAQRSAASTPDYYGYTAAAGVSPYVTPRARRPVAAAAATGVA</sequence>
<feature type="compositionally biased region" description="Low complexity" evidence="1">
    <location>
        <begin position="194"/>
        <end position="207"/>
    </location>
</feature>
<reference evidence="3" key="1">
    <citation type="submission" date="2024-06" db="EMBL/GenBank/DDBJ databases">
        <authorList>
            <person name="Ryan C."/>
        </authorList>
    </citation>
    <scope>NUCLEOTIDE SEQUENCE [LARGE SCALE GENOMIC DNA]</scope>
</reference>
<dbReference type="PANTHER" id="PTHR33265:SF57">
    <property type="entry name" value="OS02G0229800 PROTEIN"/>
    <property type="match status" value="1"/>
</dbReference>
<gene>
    <name evidence="2" type="ORF">URODEC1_LOCUS2496</name>
</gene>
<evidence type="ECO:0000313" key="3">
    <source>
        <dbReference type="Proteomes" id="UP001497457"/>
    </source>
</evidence>
<dbReference type="PANTHER" id="PTHR33265">
    <property type="entry name" value="AVR9/CF-9 RAPIDLY ELICITED PROTEIN-RELATED"/>
    <property type="match status" value="1"/>
</dbReference>
<name>A0ABC8VE37_9POAL</name>
<reference evidence="2 3" key="2">
    <citation type="submission" date="2024-10" db="EMBL/GenBank/DDBJ databases">
        <authorList>
            <person name="Ryan C."/>
        </authorList>
    </citation>
    <scope>NUCLEOTIDE SEQUENCE [LARGE SCALE GENOMIC DNA]</scope>
</reference>
<dbReference type="EMBL" id="OZ075111">
    <property type="protein sequence ID" value="CAL4888995.1"/>
    <property type="molecule type" value="Genomic_DNA"/>
</dbReference>
<dbReference type="InterPro" id="IPR008480">
    <property type="entry name" value="DUF761_pln"/>
</dbReference>
<dbReference type="Pfam" id="PF05553">
    <property type="entry name" value="DUF761"/>
    <property type="match status" value="1"/>
</dbReference>
<protein>
    <submittedName>
        <fullName evidence="2">Uncharacterized protein</fullName>
    </submittedName>
</protein>
<evidence type="ECO:0000313" key="2">
    <source>
        <dbReference type="EMBL" id="CAL4888995.1"/>
    </source>
</evidence>
<accession>A0ABC8VE37</accession>
<keyword evidence="3" id="KW-1185">Reference proteome</keyword>
<evidence type="ECO:0000256" key="1">
    <source>
        <dbReference type="SAM" id="MobiDB-lite"/>
    </source>
</evidence>
<dbReference type="Proteomes" id="UP001497457">
    <property type="component" value="Chromosome 1b"/>
</dbReference>
<feature type="region of interest" description="Disordered" evidence="1">
    <location>
        <begin position="185"/>
        <end position="207"/>
    </location>
</feature>
<feature type="region of interest" description="Disordered" evidence="1">
    <location>
        <begin position="130"/>
        <end position="152"/>
    </location>
</feature>